<organism evidence="1 2">
    <name type="scientific">Propioniciclava flava</name>
    <dbReference type="NCBI Taxonomy" id="2072026"/>
    <lineage>
        <taxon>Bacteria</taxon>
        <taxon>Bacillati</taxon>
        <taxon>Actinomycetota</taxon>
        <taxon>Actinomycetes</taxon>
        <taxon>Propionibacteriales</taxon>
        <taxon>Propionibacteriaceae</taxon>
        <taxon>Propioniciclava</taxon>
    </lineage>
</organism>
<gene>
    <name evidence="1" type="ORF">C1706_05290</name>
</gene>
<keyword evidence="2" id="KW-1185">Reference proteome</keyword>
<comment type="caution">
    <text evidence="1">The sequence shown here is derived from an EMBL/GenBank/DDBJ whole genome shotgun (WGS) entry which is preliminary data.</text>
</comment>
<dbReference type="Proteomes" id="UP000290624">
    <property type="component" value="Unassembled WGS sequence"/>
</dbReference>
<proteinExistence type="predicted"/>
<name>A0A4V1Q7H2_9ACTN</name>
<reference evidence="1 2" key="1">
    <citation type="submission" date="2018-01" db="EMBL/GenBank/DDBJ databases">
        <title>Lactibacter flavus gen. nov., sp. nov., a novel bacterium of the family Propionibacteriaceae isolated from raw milk and dairy products.</title>
        <authorList>
            <person name="Wenning M."/>
            <person name="Breitenwieser F."/>
            <person name="Huptas C."/>
            <person name="von Neubeck M."/>
            <person name="Busse H.-J."/>
            <person name="Scherer S."/>
        </authorList>
    </citation>
    <scope>NUCLEOTIDE SEQUENCE [LARGE SCALE GENOMIC DNA]</scope>
    <source>
        <strain evidence="1 2">VG341</strain>
    </source>
</reference>
<dbReference type="EMBL" id="PPCV01000003">
    <property type="protein sequence ID" value="RXW32578.1"/>
    <property type="molecule type" value="Genomic_DNA"/>
</dbReference>
<sequence>MLDVLGAQASGAFDVPGANGGHDGAVLGGQFIAQPVPFGGHMLGGQQERGDRLADRDRQIPDEPIVTHPRHGQVECGVEFIEGERAGAVGHLLDQGVEFGEGRLVVLFGSHLG</sequence>
<evidence type="ECO:0000313" key="1">
    <source>
        <dbReference type="EMBL" id="RXW32578.1"/>
    </source>
</evidence>
<evidence type="ECO:0000313" key="2">
    <source>
        <dbReference type="Proteomes" id="UP000290624"/>
    </source>
</evidence>
<protein>
    <submittedName>
        <fullName evidence="1">Uncharacterized protein</fullName>
    </submittedName>
</protein>
<accession>A0A4V1Q7H2</accession>
<dbReference type="AlphaFoldDB" id="A0A4V1Q7H2"/>